<feature type="region of interest" description="Disordered" evidence="7">
    <location>
        <begin position="538"/>
        <end position="561"/>
    </location>
</feature>
<dbReference type="FunFam" id="3.30.450.20:FF:000072">
    <property type="entry name" value="Period circadian protein"/>
    <property type="match status" value="1"/>
</dbReference>
<dbReference type="PANTHER" id="PTHR11269:SF16">
    <property type="entry name" value="PERIOD CIRCADIAN PROTEIN"/>
    <property type="match status" value="1"/>
</dbReference>
<dbReference type="GO" id="GO:0005634">
    <property type="term" value="C:nucleus"/>
    <property type="evidence" value="ECO:0007669"/>
    <property type="project" value="UniProtKB-SubCell"/>
</dbReference>
<dbReference type="AlphaFoldDB" id="A0A7F5RJD0"/>
<dbReference type="FunFam" id="3.30.450.20:FF:000066">
    <property type="entry name" value="Period circadian protein"/>
    <property type="match status" value="1"/>
</dbReference>
<keyword evidence="5" id="KW-0539">Nucleus</keyword>
<dbReference type="GO" id="GO:0043153">
    <property type="term" value="P:entrainment of circadian clock by photoperiod"/>
    <property type="evidence" value="ECO:0007669"/>
    <property type="project" value="TreeGrafter"/>
</dbReference>
<dbReference type="InterPro" id="IPR035965">
    <property type="entry name" value="PAS-like_dom_sf"/>
</dbReference>
<accession>A0A7F5RJD0</accession>
<feature type="region of interest" description="Disordered" evidence="7">
    <location>
        <begin position="405"/>
        <end position="485"/>
    </location>
</feature>
<dbReference type="CDD" id="cd00130">
    <property type="entry name" value="PAS"/>
    <property type="match status" value="2"/>
</dbReference>
<comment type="subcellular location">
    <subcellularLocation>
        <location evidence="1">Nucleus</location>
    </subcellularLocation>
</comment>
<dbReference type="GO" id="GO:0000976">
    <property type="term" value="F:transcription cis-regulatory region binding"/>
    <property type="evidence" value="ECO:0007669"/>
    <property type="project" value="TreeGrafter"/>
</dbReference>
<protein>
    <recommendedName>
        <fullName evidence="6">Period circadian protein</fullName>
    </recommendedName>
</protein>
<keyword evidence="3" id="KW-0677">Repeat</keyword>
<feature type="compositionally biased region" description="Low complexity" evidence="7">
    <location>
        <begin position="455"/>
        <end position="467"/>
    </location>
</feature>
<dbReference type="FunCoup" id="A0A7F5RJD0">
    <property type="interactions" value="12"/>
</dbReference>
<keyword evidence="4" id="KW-0090">Biological rhythms</keyword>
<feature type="compositionally biased region" description="Polar residues" evidence="7">
    <location>
        <begin position="468"/>
        <end position="485"/>
    </location>
</feature>
<gene>
    <name evidence="10" type="primary">LOC108732907</name>
</gene>
<organism evidence="9 10">
    <name type="scientific">Agrilus planipennis</name>
    <name type="common">Emerald ash borer</name>
    <name type="synonym">Agrilus marcopoli</name>
    <dbReference type="NCBI Taxonomy" id="224129"/>
    <lineage>
        <taxon>Eukaryota</taxon>
        <taxon>Metazoa</taxon>
        <taxon>Ecdysozoa</taxon>
        <taxon>Arthropoda</taxon>
        <taxon>Hexapoda</taxon>
        <taxon>Insecta</taxon>
        <taxon>Pterygota</taxon>
        <taxon>Neoptera</taxon>
        <taxon>Endopterygota</taxon>
        <taxon>Coleoptera</taxon>
        <taxon>Polyphaga</taxon>
        <taxon>Elateriformia</taxon>
        <taxon>Buprestoidea</taxon>
        <taxon>Buprestidae</taxon>
        <taxon>Agrilinae</taxon>
        <taxon>Agrilus</taxon>
    </lineage>
</organism>
<dbReference type="Proteomes" id="UP000192223">
    <property type="component" value="Unplaced"/>
</dbReference>
<feature type="domain" description="PAS" evidence="8">
    <location>
        <begin position="28"/>
        <end position="77"/>
    </location>
</feature>
<feature type="compositionally biased region" description="Polar residues" evidence="7">
    <location>
        <begin position="811"/>
        <end position="821"/>
    </location>
</feature>
<dbReference type="Pfam" id="PF12114">
    <property type="entry name" value="Period_C"/>
    <property type="match status" value="1"/>
</dbReference>
<dbReference type="Gene3D" id="3.30.450.20">
    <property type="entry name" value="PAS domain"/>
    <property type="match status" value="2"/>
</dbReference>
<evidence type="ECO:0000256" key="4">
    <source>
        <dbReference type="ARBA" id="ARBA00023108"/>
    </source>
</evidence>
<sequence length="1008" mass="112707">MRLQVIKPLQELFKHHPEGFCCVISMYDGVVLYTTPSLTNLLGFPKDMWLGRSFIDFVHPKDRETFSAQVTTGITIPLTDSAGKNMKNSFYVFLRKYKGLKTTGFGVVEKTVSYQAFQLTATFRHINDSQETKHSSSIGGIFLIIVAVPVTSSFKAPNEEKNLPKFNMHHTAASTVTYVDSDIVKNFGFMPQDILGRSVFDFYHPEDMPLLKEVYEAALSQCQIAGAVYRSKPYRFAVQNGGFATIETDWSCFFNPWSRKLEIVIGMHNILKGPSNPDVFGVCKEKEINSVSEEILKKGDIVREEILRLLNHERTKPTEEARQEVTKRCKDLTKFIEKVMSEVARPNVKTDSPENSSVSVLDREFVVLGEVSPHNDYYDQASSETPPSYYQLNYNENIHRFFESKPRTKTSEEGGQPSTGPDSEQEGKSVSPAHDDSMGSIGKSYSPIQNRESRSGSGNLSSASNVNMETVGTSGNGSNDSYNSPHLTEALLSKHNKEMEKIMRKRYREYRSTVKEKDGKLYKNNKKTQMVSNAVEKNDRNPNCVNHPHGVKRSGSRSWEGDHHKITKHKHQINLNPAKGETGTGDNNNFNNLRTPQDTLREENYYMPQINDTNLWPPFSLSVTPVNNSYTFTRNEGVKNNSGFAGLFPVYFVPTQSEQPPIQNTNDTYRPSPVQVQYMPSMMYNCQSVFPTTSSIFCPPMAFVPLPFQQPSQPPPQKEVIGGGHPTSCVDTSNMQGQRSSLNSNPFLRRSSSQVTSIKVEPGSGIGSVTSASCLNKAISDCSRKDFEMQSGSSQAFSIIDTPVDGPSVGNYKTTESNQLSKMPEMQESDGTGDGSSHSSLYSSFLKTTDPGSDPNDNSSASDNRNASSNNFYKKPTVYPVRNRDPPWLETVSVTPDLIYRYQVSQKTMDEILKSDMNSLKGVHQPTLVNDQLDQLYVEMELQGLSSRLTLEEGITSSSSTSSCDETSANQQKVRPSKTRKTMKHQQHCAASATIKWMPIHCSLKTME</sequence>
<dbReference type="InterPro" id="IPR000014">
    <property type="entry name" value="PAS"/>
</dbReference>
<dbReference type="KEGG" id="apln:108732907"/>
<dbReference type="InParanoid" id="A0A7F5RJD0"/>
<dbReference type="GO" id="GO:0000122">
    <property type="term" value="P:negative regulation of transcription by RNA polymerase II"/>
    <property type="evidence" value="ECO:0007669"/>
    <property type="project" value="TreeGrafter"/>
</dbReference>
<dbReference type="GO" id="GO:0001222">
    <property type="term" value="F:transcription corepressor binding"/>
    <property type="evidence" value="ECO:0007669"/>
    <property type="project" value="TreeGrafter"/>
</dbReference>
<reference evidence="10" key="1">
    <citation type="submission" date="2025-08" db="UniProtKB">
        <authorList>
            <consortium name="RefSeq"/>
        </authorList>
    </citation>
    <scope>IDENTIFICATION</scope>
    <source>
        <tissue evidence="10">Entire body</tissue>
    </source>
</reference>
<dbReference type="Gene3D" id="1.20.5.770">
    <property type="entry name" value="Single helix bin"/>
    <property type="match status" value="1"/>
</dbReference>
<dbReference type="InterPro" id="IPR013767">
    <property type="entry name" value="PAS_fold"/>
</dbReference>
<dbReference type="Pfam" id="PF00989">
    <property type="entry name" value="PAS"/>
    <property type="match status" value="1"/>
</dbReference>
<feature type="compositionally biased region" description="Low complexity" evidence="7">
    <location>
        <begin position="853"/>
        <end position="871"/>
    </location>
</feature>
<feature type="region of interest" description="Disordered" evidence="7">
    <location>
        <begin position="954"/>
        <end position="985"/>
    </location>
</feature>
<feature type="compositionally biased region" description="Low complexity" evidence="7">
    <location>
        <begin position="835"/>
        <end position="844"/>
    </location>
</feature>
<dbReference type="OrthoDB" id="7788983at2759"/>
<proteinExistence type="predicted"/>
<dbReference type="InterPro" id="IPR050760">
    <property type="entry name" value="Period_circadian_regulator"/>
</dbReference>
<evidence type="ECO:0000256" key="7">
    <source>
        <dbReference type="SAM" id="MobiDB-lite"/>
    </source>
</evidence>
<evidence type="ECO:0000313" key="9">
    <source>
        <dbReference type="Proteomes" id="UP000192223"/>
    </source>
</evidence>
<dbReference type="Pfam" id="PF14598">
    <property type="entry name" value="PAS_11"/>
    <property type="match status" value="1"/>
</dbReference>
<name>A0A7F5RJD0_AGRPL</name>
<dbReference type="SUPFAM" id="SSF55785">
    <property type="entry name" value="PYP-like sensor domain (PAS domain)"/>
    <property type="match status" value="2"/>
</dbReference>
<feature type="domain" description="PAS" evidence="8">
    <location>
        <begin position="176"/>
        <end position="222"/>
    </location>
</feature>
<feature type="compositionally biased region" description="Basic residues" evidence="7">
    <location>
        <begin position="975"/>
        <end position="985"/>
    </location>
</feature>
<evidence type="ECO:0000313" key="10">
    <source>
        <dbReference type="RefSeq" id="XP_025836066.1"/>
    </source>
</evidence>
<evidence type="ECO:0000256" key="3">
    <source>
        <dbReference type="ARBA" id="ARBA00022737"/>
    </source>
</evidence>
<evidence type="ECO:0000256" key="2">
    <source>
        <dbReference type="ARBA" id="ARBA00022553"/>
    </source>
</evidence>
<keyword evidence="2" id="KW-0597">Phosphoprotein</keyword>
<evidence type="ECO:0000256" key="6">
    <source>
        <dbReference type="ARBA" id="ARBA00040849"/>
    </source>
</evidence>
<dbReference type="PROSITE" id="PS50112">
    <property type="entry name" value="PAS"/>
    <property type="match status" value="2"/>
</dbReference>
<evidence type="ECO:0000259" key="8">
    <source>
        <dbReference type="PROSITE" id="PS50112"/>
    </source>
</evidence>
<dbReference type="PANTHER" id="PTHR11269">
    <property type="entry name" value="PERIOD CIRCADIAN PROTEIN"/>
    <property type="match status" value="1"/>
</dbReference>
<feature type="region of interest" description="Disordered" evidence="7">
    <location>
        <begin position="798"/>
        <end position="886"/>
    </location>
</feature>
<evidence type="ECO:0000256" key="1">
    <source>
        <dbReference type="ARBA" id="ARBA00004123"/>
    </source>
</evidence>
<dbReference type="InterPro" id="IPR022728">
    <property type="entry name" value="Period_circadian-like_C"/>
</dbReference>
<dbReference type="SMART" id="SM00091">
    <property type="entry name" value="PAS"/>
    <property type="match status" value="2"/>
</dbReference>
<dbReference type="GO" id="GO:0005737">
    <property type="term" value="C:cytoplasm"/>
    <property type="evidence" value="ECO:0007669"/>
    <property type="project" value="TreeGrafter"/>
</dbReference>
<dbReference type="GO" id="GO:0032922">
    <property type="term" value="P:circadian regulation of gene expression"/>
    <property type="evidence" value="ECO:0007669"/>
    <property type="project" value="TreeGrafter"/>
</dbReference>
<dbReference type="RefSeq" id="XP_025836066.1">
    <property type="nucleotide sequence ID" value="XM_025980281.1"/>
</dbReference>
<dbReference type="GeneID" id="108732907"/>
<keyword evidence="9" id="KW-1185">Reference proteome</keyword>
<feature type="compositionally biased region" description="Polar residues" evidence="7">
    <location>
        <begin position="964"/>
        <end position="974"/>
    </location>
</feature>
<evidence type="ECO:0000256" key="5">
    <source>
        <dbReference type="ARBA" id="ARBA00023242"/>
    </source>
</evidence>